<name>A0A7G1IB79_MYCKA</name>
<accession>A0A7G1IB79</accession>
<dbReference type="Proteomes" id="UP000516380">
    <property type="component" value="Chromosome"/>
</dbReference>
<sequence>MRGLGDQDVITVDTVGFEPVTVIGEVGAGRADQRHVTAQHADGEGHIPGDAAAVHHQVVD</sequence>
<gene>
    <name evidence="2" type="ORF">NIIDMKKI_27690</name>
</gene>
<feature type="region of interest" description="Disordered" evidence="1">
    <location>
        <begin position="34"/>
        <end position="60"/>
    </location>
</feature>
<evidence type="ECO:0000313" key="3">
    <source>
        <dbReference type="Proteomes" id="UP000516380"/>
    </source>
</evidence>
<feature type="compositionally biased region" description="Basic and acidic residues" evidence="1">
    <location>
        <begin position="34"/>
        <end position="47"/>
    </location>
</feature>
<keyword evidence="3" id="KW-1185">Reference proteome</keyword>
<organism evidence="2 3">
    <name type="scientific">Mycobacterium kansasii</name>
    <dbReference type="NCBI Taxonomy" id="1768"/>
    <lineage>
        <taxon>Bacteria</taxon>
        <taxon>Bacillati</taxon>
        <taxon>Actinomycetota</taxon>
        <taxon>Actinomycetes</taxon>
        <taxon>Mycobacteriales</taxon>
        <taxon>Mycobacteriaceae</taxon>
        <taxon>Mycobacterium</taxon>
    </lineage>
</organism>
<dbReference type="EMBL" id="AP023343">
    <property type="protein sequence ID" value="BCI87563.1"/>
    <property type="molecule type" value="Genomic_DNA"/>
</dbReference>
<evidence type="ECO:0000313" key="2">
    <source>
        <dbReference type="EMBL" id="BCI87563.1"/>
    </source>
</evidence>
<proteinExistence type="predicted"/>
<reference evidence="2 3" key="1">
    <citation type="submission" date="2020-07" db="EMBL/GenBank/DDBJ databases">
        <title>Mycobacterium kansasii (former subtype) with zoonotic potential isolated from diseased indoor pet cat, Japan.</title>
        <authorList>
            <person name="Fukano H."/>
            <person name="Terazono T."/>
            <person name="Hoshino Y."/>
        </authorList>
    </citation>
    <scope>NUCLEOTIDE SEQUENCE [LARGE SCALE GENOMIC DNA]</scope>
    <source>
        <strain evidence="2 3">Kuro-I</strain>
    </source>
</reference>
<dbReference type="AlphaFoldDB" id="A0A7G1IB79"/>
<protein>
    <submittedName>
        <fullName evidence="2">Uncharacterized protein</fullName>
    </submittedName>
</protein>
<evidence type="ECO:0000256" key="1">
    <source>
        <dbReference type="SAM" id="MobiDB-lite"/>
    </source>
</evidence>